<dbReference type="GO" id="GO:0016746">
    <property type="term" value="F:acyltransferase activity"/>
    <property type="evidence" value="ECO:0007669"/>
    <property type="project" value="UniProtKB-KW"/>
</dbReference>
<evidence type="ECO:0000256" key="7">
    <source>
        <dbReference type="SAM" id="Phobius"/>
    </source>
</evidence>
<keyword evidence="2 7" id="KW-0812">Transmembrane</keyword>
<evidence type="ECO:0000256" key="2">
    <source>
        <dbReference type="ARBA" id="ARBA00022692"/>
    </source>
</evidence>
<dbReference type="PANTHER" id="PTHR23063">
    <property type="entry name" value="PHOSPHOLIPID ACYLTRANSFERASE"/>
    <property type="match status" value="1"/>
</dbReference>
<dbReference type="OrthoDB" id="272512at2759"/>
<evidence type="ECO:0000256" key="3">
    <source>
        <dbReference type="ARBA" id="ARBA00022989"/>
    </source>
</evidence>
<dbReference type="Proteomes" id="UP000789831">
    <property type="component" value="Unassembled WGS sequence"/>
</dbReference>
<evidence type="ECO:0000313" key="8">
    <source>
        <dbReference type="EMBL" id="CAG8516998.1"/>
    </source>
</evidence>
<organism evidence="8 9">
    <name type="scientific">Ambispora gerdemannii</name>
    <dbReference type="NCBI Taxonomy" id="144530"/>
    <lineage>
        <taxon>Eukaryota</taxon>
        <taxon>Fungi</taxon>
        <taxon>Fungi incertae sedis</taxon>
        <taxon>Mucoromycota</taxon>
        <taxon>Glomeromycotina</taxon>
        <taxon>Glomeromycetes</taxon>
        <taxon>Archaeosporales</taxon>
        <taxon>Ambisporaceae</taxon>
        <taxon>Ambispora</taxon>
    </lineage>
</organism>
<evidence type="ECO:0000256" key="1">
    <source>
        <dbReference type="ARBA" id="ARBA00022679"/>
    </source>
</evidence>
<dbReference type="GO" id="GO:0006629">
    <property type="term" value="P:lipid metabolic process"/>
    <property type="evidence" value="ECO:0007669"/>
    <property type="project" value="UniProtKB-KW"/>
</dbReference>
<feature type="transmembrane region" description="Helical" evidence="7">
    <location>
        <begin position="80"/>
        <end position="102"/>
    </location>
</feature>
<dbReference type="EMBL" id="CAJVPL010000639">
    <property type="protein sequence ID" value="CAG8516998.1"/>
    <property type="molecule type" value="Genomic_DNA"/>
</dbReference>
<dbReference type="PANTHER" id="PTHR23063:SF60">
    <property type="entry name" value="LYSOPHOSPHATIDIC ACID:OLEOYL-COA ACYLTRANSFERASE 1"/>
    <property type="match status" value="1"/>
</dbReference>
<comment type="caution">
    <text evidence="8">The sequence shown here is derived from an EMBL/GenBank/DDBJ whole genome shotgun (WGS) entry which is preliminary data.</text>
</comment>
<proteinExistence type="predicted"/>
<gene>
    <name evidence="8" type="ORF">AGERDE_LOCUS5035</name>
</gene>
<evidence type="ECO:0000256" key="6">
    <source>
        <dbReference type="ARBA" id="ARBA00023315"/>
    </source>
</evidence>
<accession>A0A9N9F8L5</accession>
<keyword evidence="1" id="KW-0808">Transferase</keyword>
<keyword evidence="9" id="KW-1185">Reference proteome</keyword>
<name>A0A9N9F8L5_9GLOM</name>
<feature type="transmembrane region" description="Helical" evidence="7">
    <location>
        <begin position="50"/>
        <end position="74"/>
    </location>
</feature>
<evidence type="ECO:0000313" key="9">
    <source>
        <dbReference type="Proteomes" id="UP000789831"/>
    </source>
</evidence>
<keyword evidence="5 7" id="KW-0472">Membrane</keyword>
<protein>
    <submittedName>
        <fullName evidence="8">10774_t:CDS:1</fullName>
    </submittedName>
</protein>
<reference evidence="8" key="1">
    <citation type="submission" date="2021-06" db="EMBL/GenBank/DDBJ databases">
        <authorList>
            <person name="Kallberg Y."/>
            <person name="Tangrot J."/>
            <person name="Rosling A."/>
        </authorList>
    </citation>
    <scope>NUCLEOTIDE SEQUENCE</scope>
    <source>
        <strain evidence="8">MT106</strain>
    </source>
</reference>
<evidence type="ECO:0000256" key="5">
    <source>
        <dbReference type="ARBA" id="ARBA00023136"/>
    </source>
</evidence>
<dbReference type="AlphaFoldDB" id="A0A9N9F8L5"/>
<keyword evidence="6" id="KW-0012">Acyltransferase</keyword>
<keyword evidence="3 7" id="KW-1133">Transmembrane helix</keyword>
<sequence>MEKYSRWRDSGTGIQPFLPPVPSRNESNFFKTIGKALSFLLKSVLGLAKFLLVILATLLLFLIVNVLGLLLIKVKTLHRVYHYIFTCILARIALFFMGFYWIRTERVSLRRGRVNTLKSRSTIDSTRIKSGDVIVSNWTSYVELIYLAFRYDPVFTEFYVSTNTLRPISLWTAIMITGRYPELNPPSGVKAYSITELSKLAKSNDMGPIVVFPEATTSNGRALLKFNPVFKQLSLPVEDFQILILNVKYEYENFSPTYTAGNKFWHFIRLCSEFKNQMNVKFLAADESPSSSSFTSITTTALTNTSTPYSAAKAATLTQEDQTGYQIISLIGQMSRLRKTNLGIQDKRDFLEYYWERTGGYSRKKK</sequence>
<keyword evidence="4" id="KW-0443">Lipid metabolism</keyword>
<evidence type="ECO:0000256" key="4">
    <source>
        <dbReference type="ARBA" id="ARBA00023098"/>
    </source>
</evidence>